<feature type="compositionally biased region" description="Basic and acidic residues" evidence="1">
    <location>
        <begin position="188"/>
        <end position="203"/>
    </location>
</feature>
<dbReference type="PANTHER" id="PTHR23146:SF0">
    <property type="entry name" value="RNA POLYMERASE-ASSOCIATED PROTEIN LEO1"/>
    <property type="match status" value="1"/>
</dbReference>
<dbReference type="Pfam" id="PF04004">
    <property type="entry name" value="Leo1"/>
    <property type="match status" value="1"/>
</dbReference>
<feature type="compositionally biased region" description="Polar residues" evidence="1">
    <location>
        <begin position="431"/>
        <end position="441"/>
    </location>
</feature>
<gene>
    <name evidence="3" type="ORF">MERR_LOCUS18129</name>
    <name evidence="2" type="ORF">MERR_LOCUS9702</name>
</gene>
<dbReference type="OrthoDB" id="20844at2759"/>
<feature type="region of interest" description="Disordered" evidence="1">
    <location>
        <begin position="464"/>
        <end position="633"/>
    </location>
</feature>
<feature type="compositionally biased region" description="Acidic residues" evidence="1">
    <location>
        <begin position="63"/>
        <end position="74"/>
    </location>
</feature>
<feature type="region of interest" description="Disordered" evidence="1">
    <location>
        <begin position="418"/>
        <end position="452"/>
    </location>
</feature>
<sequence>MVAGGEVKRSQMMKNIFGDQSEEEENDSEHESNPQPNYPSDEAEGGGEPEGEGEAEIEVHEAEEIEAESEGEQGDVERDPGESEGEREQSSQELDVADPPEESEARDSDSENKEEGDEERVTTKRRRDVVESGSERSEEKQYESEDEEVDQIRPPRSPIEEKEEAQVAQSDVNIRNVFGSSDDEDAEEYVRNDIEPDEPRSPIEDEEGSEKDLRPDDMVLDDIPEEDPRYESEDERVETRQRERPVGFPLEIEVPFRDPPGDPVKMNLIKVSNIMGIDPKPFDAKTFVEEDAIETDEPGTKKRIRLENNIVRHRFVKGRDGKMHSESNARFVRWSDGSIQLLIGNEVLDITEQDAQQDNNHLLIKHEKGILQSQGKILKKMRFIPSSLTSNSHRLLTALVDSRQKKYNKVKNCVTDIDPEREKEKREKAESQNLKATTKLSQAREKIKRKYPIPAERRQLTSVYLESLEEDEETDHYGRSNRGYEEDLEAEAQRERRIMNAKKNHKGFAGRSSMTSGRPTRRQVEYSESEREESEYETEEEEEEKSLPRRKRVKEPEDEYEEDAEEDEEEGGKANRYSEEDEEEEEEAEGTRAEKERGSSRKRKGIESDEEESPPRKAPTHRRMAMVYDSDED</sequence>
<evidence type="ECO:0000256" key="1">
    <source>
        <dbReference type="SAM" id="MobiDB-lite"/>
    </source>
</evidence>
<protein>
    <recommendedName>
        <fullName evidence="5">Leo1-like protein</fullName>
    </recommendedName>
</protein>
<dbReference type="Proteomes" id="UP000467841">
    <property type="component" value="Unassembled WGS sequence"/>
</dbReference>
<feature type="region of interest" description="Disordered" evidence="1">
    <location>
        <begin position="1"/>
        <end position="243"/>
    </location>
</feature>
<dbReference type="GO" id="GO:0006368">
    <property type="term" value="P:transcription elongation by RNA polymerase II"/>
    <property type="evidence" value="ECO:0007669"/>
    <property type="project" value="InterPro"/>
</dbReference>
<feature type="compositionally biased region" description="Acidic residues" evidence="1">
    <location>
        <begin position="556"/>
        <end position="570"/>
    </location>
</feature>
<feature type="compositionally biased region" description="Basic and acidic residues" evidence="1">
    <location>
        <begin position="103"/>
        <end position="113"/>
    </location>
</feature>
<organism evidence="2 4">
    <name type="scientific">Microthlaspi erraticum</name>
    <dbReference type="NCBI Taxonomy" id="1685480"/>
    <lineage>
        <taxon>Eukaryota</taxon>
        <taxon>Viridiplantae</taxon>
        <taxon>Streptophyta</taxon>
        <taxon>Embryophyta</taxon>
        <taxon>Tracheophyta</taxon>
        <taxon>Spermatophyta</taxon>
        <taxon>Magnoliopsida</taxon>
        <taxon>eudicotyledons</taxon>
        <taxon>Gunneridae</taxon>
        <taxon>Pentapetalae</taxon>
        <taxon>rosids</taxon>
        <taxon>malvids</taxon>
        <taxon>Brassicales</taxon>
        <taxon>Brassicaceae</taxon>
        <taxon>Coluteocarpeae</taxon>
        <taxon>Microthlaspi</taxon>
    </lineage>
</organism>
<feature type="compositionally biased region" description="Basic and acidic residues" evidence="1">
    <location>
        <begin position="589"/>
        <end position="599"/>
    </location>
</feature>
<dbReference type="InterPro" id="IPR007149">
    <property type="entry name" value="Leo1"/>
</dbReference>
<dbReference type="AlphaFoldDB" id="A0A6D2I454"/>
<evidence type="ECO:0000313" key="3">
    <source>
        <dbReference type="EMBL" id="CAA7030894.1"/>
    </source>
</evidence>
<keyword evidence="4" id="KW-1185">Reference proteome</keyword>
<feature type="compositionally biased region" description="Basic and acidic residues" evidence="1">
    <location>
        <begin position="475"/>
        <end position="498"/>
    </location>
</feature>
<evidence type="ECO:0000313" key="4">
    <source>
        <dbReference type="Proteomes" id="UP000467841"/>
    </source>
</evidence>
<dbReference type="GO" id="GO:0032968">
    <property type="term" value="P:positive regulation of transcription elongation by RNA polymerase II"/>
    <property type="evidence" value="ECO:0007669"/>
    <property type="project" value="TreeGrafter"/>
</dbReference>
<reference evidence="2 4" key="1">
    <citation type="submission" date="2020-01" db="EMBL/GenBank/DDBJ databases">
        <authorList>
            <person name="Mishra B."/>
        </authorList>
    </citation>
    <scope>NUCLEOTIDE SEQUENCE [LARGE SCALE GENOMIC DNA]</scope>
</reference>
<feature type="compositionally biased region" description="Acidic residues" evidence="1">
    <location>
        <begin position="579"/>
        <end position="588"/>
    </location>
</feature>
<feature type="compositionally biased region" description="Basic and acidic residues" evidence="1">
    <location>
        <begin position="75"/>
        <end position="90"/>
    </location>
</feature>
<feature type="compositionally biased region" description="Basic and acidic residues" evidence="1">
    <location>
        <begin position="128"/>
        <end position="143"/>
    </location>
</feature>
<evidence type="ECO:0000313" key="2">
    <source>
        <dbReference type="EMBL" id="CAA7022467.1"/>
    </source>
</evidence>
<name>A0A6D2I454_9BRAS</name>
<feature type="compositionally biased region" description="Acidic residues" evidence="1">
    <location>
        <begin position="530"/>
        <end position="544"/>
    </location>
</feature>
<evidence type="ECO:0008006" key="5">
    <source>
        <dbReference type="Google" id="ProtNLM"/>
    </source>
</evidence>
<dbReference type="GO" id="GO:1990269">
    <property type="term" value="F:RNA polymerase II C-terminal domain phosphoserine binding"/>
    <property type="evidence" value="ECO:0007669"/>
    <property type="project" value="TreeGrafter"/>
</dbReference>
<feature type="compositionally biased region" description="Basic and acidic residues" evidence="1">
    <location>
        <begin position="418"/>
        <end position="430"/>
    </location>
</feature>
<dbReference type="GO" id="GO:0016593">
    <property type="term" value="C:Cdc73/Paf1 complex"/>
    <property type="evidence" value="ECO:0007669"/>
    <property type="project" value="InterPro"/>
</dbReference>
<dbReference type="PANTHER" id="PTHR23146">
    <property type="entry name" value="LEO1 PROTEIN"/>
    <property type="match status" value="1"/>
</dbReference>
<dbReference type="EMBL" id="CACVBM020001098">
    <property type="protein sequence ID" value="CAA7030894.1"/>
    <property type="molecule type" value="Genomic_DNA"/>
</dbReference>
<dbReference type="EMBL" id="CACVBM020000699">
    <property type="protein sequence ID" value="CAA7022467.1"/>
    <property type="molecule type" value="Genomic_DNA"/>
</dbReference>
<feature type="compositionally biased region" description="Acidic residues" evidence="1">
    <location>
        <begin position="41"/>
        <end position="56"/>
    </location>
</feature>
<accession>A0A6D2I454</accession>
<proteinExistence type="predicted"/>
<feature type="compositionally biased region" description="Basic and acidic residues" evidence="1">
    <location>
        <begin position="226"/>
        <end position="243"/>
    </location>
</feature>
<feature type="compositionally biased region" description="Basic residues" evidence="1">
    <location>
        <begin position="499"/>
        <end position="508"/>
    </location>
</feature>